<feature type="signal peptide" evidence="1">
    <location>
        <begin position="1"/>
        <end position="21"/>
    </location>
</feature>
<dbReference type="RefSeq" id="WP_072408195.1">
    <property type="nucleotide sequence ID" value="NZ_FPKW01000003.1"/>
</dbReference>
<gene>
    <name evidence="2" type="ORF">SAMN05216324_103252</name>
</gene>
<evidence type="ECO:0000256" key="1">
    <source>
        <dbReference type="SAM" id="SignalP"/>
    </source>
</evidence>
<dbReference type="OrthoDB" id="5432319at2"/>
<dbReference type="AlphaFoldDB" id="A0A1K2IIY1"/>
<dbReference type="EMBL" id="FPKW01000003">
    <property type="protein sequence ID" value="SFZ92405.1"/>
    <property type="molecule type" value="Genomic_DNA"/>
</dbReference>
<organism evidence="2 3">
    <name type="scientific">Chryseobacterium limigenitum</name>
    <dbReference type="NCBI Taxonomy" id="1612149"/>
    <lineage>
        <taxon>Bacteria</taxon>
        <taxon>Pseudomonadati</taxon>
        <taxon>Bacteroidota</taxon>
        <taxon>Flavobacteriia</taxon>
        <taxon>Flavobacteriales</taxon>
        <taxon>Weeksellaceae</taxon>
        <taxon>Chryseobacterium group</taxon>
        <taxon>Chryseobacterium</taxon>
    </lineage>
</organism>
<dbReference type="STRING" id="1612149.SAMN05216324_103252"/>
<dbReference type="Proteomes" id="UP000182034">
    <property type="component" value="Unassembled WGS sequence"/>
</dbReference>
<keyword evidence="1" id="KW-0732">Signal</keyword>
<accession>A0A1K2IIY1</accession>
<feature type="chain" id="PRO_5012363000" description="DUF4136 domain-containing protein" evidence="1">
    <location>
        <begin position="22"/>
        <end position="209"/>
    </location>
</feature>
<evidence type="ECO:0000313" key="3">
    <source>
        <dbReference type="Proteomes" id="UP000182034"/>
    </source>
</evidence>
<keyword evidence="3" id="KW-1185">Reference proteome</keyword>
<evidence type="ECO:0008006" key="4">
    <source>
        <dbReference type="Google" id="ProtNLM"/>
    </source>
</evidence>
<name>A0A1K2IIY1_9FLAO</name>
<sequence length="209" mass="24961">MKKLQYHKLILFTVFSLTVFANSCSSTSIVSSWRDPAKQIHASDWKKVLVVALLRNETNRRSAEDEMVKYLHGKGITSYSYLDENFNRKDEQALRNKIKKDSFDAAVTMRLIDVDKEKVYTPQQYYMYPMYYEDFITYYYRNWMYYNIPGNYTITKKFIIETIIYSIQDDKIIWSGITETYDPKGVKRLTNEIARTLRNKMQQEGFIEK</sequence>
<reference evidence="3" key="1">
    <citation type="submission" date="2016-10" db="EMBL/GenBank/DDBJ databases">
        <authorList>
            <person name="Varghese N."/>
            <person name="Submissions S."/>
        </authorList>
    </citation>
    <scope>NUCLEOTIDE SEQUENCE [LARGE SCALE GENOMIC DNA]</scope>
    <source>
        <strain evidence="3">SUR2</strain>
    </source>
</reference>
<protein>
    <recommendedName>
        <fullName evidence="4">DUF4136 domain-containing protein</fullName>
    </recommendedName>
</protein>
<proteinExistence type="predicted"/>
<evidence type="ECO:0000313" key="2">
    <source>
        <dbReference type="EMBL" id="SFZ92405.1"/>
    </source>
</evidence>